<keyword evidence="10" id="KW-0675">Receptor</keyword>
<feature type="region of interest" description="Disordered" evidence="6">
    <location>
        <begin position="500"/>
        <end position="522"/>
    </location>
</feature>
<evidence type="ECO:0000313" key="10">
    <source>
        <dbReference type="EMBL" id="MCS0629533.1"/>
    </source>
</evidence>
<dbReference type="SUPFAM" id="SSF56935">
    <property type="entry name" value="Porins"/>
    <property type="match status" value="1"/>
</dbReference>
<dbReference type="Pfam" id="PF07715">
    <property type="entry name" value="Plug"/>
    <property type="match status" value="1"/>
</dbReference>
<organism evidence="10 11">
    <name type="scientific">Telluria mixta</name>
    <dbReference type="NCBI Taxonomy" id="34071"/>
    <lineage>
        <taxon>Bacteria</taxon>
        <taxon>Pseudomonadati</taxon>
        <taxon>Pseudomonadota</taxon>
        <taxon>Betaproteobacteria</taxon>
        <taxon>Burkholderiales</taxon>
        <taxon>Oxalobacteraceae</taxon>
        <taxon>Telluria group</taxon>
        <taxon>Telluria</taxon>
    </lineage>
</organism>
<keyword evidence="5" id="KW-0798">TonB box</keyword>
<evidence type="ECO:0000259" key="9">
    <source>
        <dbReference type="Pfam" id="PF07715"/>
    </source>
</evidence>
<comment type="similarity">
    <text evidence="2 5">Belongs to the TonB-dependent receptor family.</text>
</comment>
<evidence type="ECO:0000256" key="5">
    <source>
        <dbReference type="RuleBase" id="RU003357"/>
    </source>
</evidence>
<dbReference type="Gene3D" id="2.170.130.10">
    <property type="entry name" value="TonB-dependent receptor, plug domain"/>
    <property type="match status" value="1"/>
</dbReference>
<keyword evidence="11" id="KW-1185">Reference proteome</keyword>
<evidence type="ECO:0000256" key="2">
    <source>
        <dbReference type="ARBA" id="ARBA00009810"/>
    </source>
</evidence>
<dbReference type="Proteomes" id="UP001165263">
    <property type="component" value="Unassembled WGS sequence"/>
</dbReference>
<dbReference type="Pfam" id="PF00593">
    <property type="entry name" value="TonB_dep_Rec_b-barrel"/>
    <property type="match status" value="1"/>
</dbReference>
<proteinExistence type="inferred from homology"/>
<name>A0ABT2BWM4_9BURK</name>
<dbReference type="InterPro" id="IPR037066">
    <property type="entry name" value="Plug_dom_sf"/>
</dbReference>
<keyword evidence="4" id="KW-0998">Cell outer membrane</keyword>
<accession>A0ABT2BWM4</accession>
<dbReference type="InterPro" id="IPR000531">
    <property type="entry name" value="Beta-barrel_TonB"/>
</dbReference>
<dbReference type="PANTHER" id="PTHR40980">
    <property type="entry name" value="PLUG DOMAIN-CONTAINING PROTEIN"/>
    <property type="match status" value="1"/>
</dbReference>
<reference evidence="10" key="1">
    <citation type="submission" date="2022-08" db="EMBL/GenBank/DDBJ databases">
        <title>Reclassification of Massilia species as members of the genera Telluria, Duganella, Pseudoduganella, Mokoshia gen. nov. and Zemynaea gen. nov. using orthogonal and non-orthogonal genome-based approaches.</title>
        <authorList>
            <person name="Bowman J.P."/>
        </authorList>
    </citation>
    <scope>NUCLEOTIDE SEQUENCE</scope>
    <source>
        <strain evidence="10">LMG 11547</strain>
    </source>
</reference>
<feature type="domain" description="TonB-dependent receptor-like beta-barrel" evidence="8">
    <location>
        <begin position="424"/>
        <end position="913"/>
    </location>
</feature>
<comment type="subcellular location">
    <subcellularLocation>
        <location evidence="1 5">Cell outer membrane</location>
    </subcellularLocation>
</comment>
<evidence type="ECO:0000256" key="7">
    <source>
        <dbReference type="SAM" id="SignalP"/>
    </source>
</evidence>
<protein>
    <submittedName>
        <fullName evidence="10">TonB-dependent receptor</fullName>
    </submittedName>
</protein>
<dbReference type="NCBIfam" id="TIGR01782">
    <property type="entry name" value="TonB-Xanth-Caul"/>
    <property type="match status" value="1"/>
</dbReference>
<comment type="caution">
    <text evidence="10">The sequence shown here is derived from an EMBL/GenBank/DDBJ whole genome shotgun (WGS) entry which is preliminary data.</text>
</comment>
<dbReference type="Gene3D" id="2.40.170.20">
    <property type="entry name" value="TonB-dependent receptor, beta-barrel domain"/>
    <property type="match status" value="1"/>
</dbReference>
<evidence type="ECO:0000256" key="4">
    <source>
        <dbReference type="ARBA" id="ARBA00023237"/>
    </source>
</evidence>
<feature type="region of interest" description="Disordered" evidence="6">
    <location>
        <begin position="94"/>
        <end position="124"/>
    </location>
</feature>
<evidence type="ECO:0000256" key="1">
    <source>
        <dbReference type="ARBA" id="ARBA00004442"/>
    </source>
</evidence>
<evidence type="ECO:0000256" key="3">
    <source>
        <dbReference type="ARBA" id="ARBA00023136"/>
    </source>
</evidence>
<dbReference type="RefSeq" id="WP_259448671.1">
    <property type="nucleotide sequence ID" value="NZ_CP119520.1"/>
</dbReference>
<dbReference type="InterPro" id="IPR010104">
    <property type="entry name" value="TonB_rcpt_bac"/>
</dbReference>
<dbReference type="InterPro" id="IPR036942">
    <property type="entry name" value="Beta-barrel_TonB_sf"/>
</dbReference>
<evidence type="ECO:0000259" key="8">
    <source>
        <dbReference type="Pfam" id="PF00593"/>
    </source>
</evidence>
<dbReference type="PANTHER" id="PTHR40980:SF3">
    <property type="entry name" value="TONB-DEPENDENT RECEPTOR-LIKE BETA-BARREL DOMAIN-CONTAINING PROTEIN"/>
    <property type="match status" value="1"/>
</dbReference>
<keyword evidence="7" id="KW-0732">Signal</keyword>
<keyword evidence="3 5" id="KW-0472">Membrane</keyword>
<gene>
    <name evidence="10" type="ORF">NX786_09320</name>
</gene>
<dbReference type="PROSITE" id="PS51257">
    <property type="entry name" value="PROKAR_LIPOPROTEIN"/>
    <property type="match status" value="1"/>
</dbReference>
<dbReference type="EMBL" id="JANUHC010000003">
    <property type="protein sequence ID" value="MCS0629533.1"/>
    <property type="molecule type" value="Genomic_DNA"/>
</dbReference>
<evidence type="ECO:0000313" key="11">
    <source>
        <dbReference type="Proteomes" id="UP001165263"/>
    </source>
</evidence>
<evidence type="ECO:0000256" key="6">
    <source>
        <dbReference type="SAM" id="MobiDB-lite"/>
    </source>
</evidence>
<sequence>MATNNKTHNVHHPLNPMAIAVACAILGAPIAASAQAAHDGPAVQQVEVTGIRASKQKSLEKKRNNDTMSEVVTAEDVGKMPDKNVADALQKLPGVNTLAGSGGQGGYDENDRVSMRGTSPSLSLTTINGHSVATADWDASDQLAGGAGSSGSGAARSVSFLLLPSEIVSQVVVHKSAEADQLEGGVAGAVDIITRRPLDSKKPFTAEASVQGVYSDLAGKTNPQLAAFLNWTNANRTAGVMLQVFDQKRNVRRDSQQITWGRIGAATSAGKANNGALAGTPFVSEVIESLFQQERKRTGGSLGVEFKVTDDFTINADIFRSKLAASYSNNRFVVRPTNSISGGIIPTNVTVANGAVTSAQFDNTGAATGTQLESQVNPSAASRTGYENVDFKWRVNDALRVTGRGGSTKAEGDTYLYWNYAFLPNTATGYVYNGPNDPVTVLLPNGVSAANLTSNPGNSGADQSYSLQHSEDREHYGQLDAEYSFESGFVNSIKVGVRASDHKRSGTRPLKAGLPENATQNGQVPAASLPVIGWGGAMFPSDFGSNLGATGATGPYISPDAVVAWSQANLNANEAFNKPVSGVFTVKEKVKAAYVMARFGGERWRGNAGVRLVRTETSVTTNTGLPCGVPSATNGITYGSPAQATACAGFVPPGGTLTTGSRFGNFYTLTTDSSYTKALPSLNLVYDATKDLVLRTAAARVMSRPDYSALGASISSFAYNPAVNPVSTASGGNAKLGPVLANNYNLGIEWYFQPRSLLSAQLFFIDFDALVGSGTSTQQLLNTAVPASLGGPQVVSTVVSSPTMTTGRSKGIEFGYEQPVWGGFGIQANYTYVDAKEASGLPMLGASRNSYTAGGFYENDKFSARLVYSWRGAARTGLYGLSQNYAASSGTVAASLNYTLTESITLTFEGLNLNNPTLRYYNAADANIPFAATTALHSSGRQYYVGARFKY</sequence>
<feature type="signal peptide" evidence="7">
    <location>
        <begin position="1"/>
        <end position="36"/>
    </location>
</feature>
<dbReference type="InterPro" id="IPR012910">
    <property type="entry name" value="Plug_dom"/>
</dbReference>
<feature type="domain" description="TonB-dependent receptor plug" evidence="9">
    <location>
        <begin position="62"/>
        <end position="188"/>
    </location>
</feature>
<feature type="chain" id="PRO_5045131186" evidence="7">
    <location>
        <begin position="37"/>
        <end position="951"/>
    </location>
</feature>